<feature type="region of interest" description="Disordered" evidence="1">
    <location>
        <begin position="1"/>
        <end position="28"/>
    </location>
</feature>
<sequence length="375" mass="40189">MAVAHSLGRSEPRPARHDVGELGHGEVEVEQYDEAEARDALLSGPEVSGGEDQIRAKLPRKAPVRRQHARSSPPGAWSLLVAVVPRDAPRTGVISLRPMAPSLGPRTRDLSTYQCTRKDDGPATGHHSPLAGSPAIPRARRRRGDRERAQRPAASRGTPTARRRRGAGDVWRPGKAWGGHGADGAGSMDVGPEMPALLRPRASRRRGEGEGPAGRAGNRRSSKQHDGPTGWSGIREGEPGPALRAGEGPAELPQERRQSGGRGRRKGTIRYHPGVTVEGVANVRDDLGSLVLRQTMEGGGDGSAAATPSTPRPWASSRPTSFPGDGHMPKTMEYEQWEHTKGQCEATLVEETGLRHLQGELAQAREGGGRRVREL</sequence>
<dbReference type="Proteomes" id="UP000266841">
    <property type="component" value="Unassembled WGS sequence"/>
</dbReference>
<feature type="region of interest" description="Disordered" evidence="1">
    <location>
        <begin position="95"/>
        <end position="272"/>
    </location>
</feature>
<name>K0TFB7_THAOC</name>
<feature type="compositionally biased region" description="Basic and acidic residues" evidence="1">
    <location>
        <begin position="8"/>
        <end position="27"/>
    </location>
</feature>
<feature type="compositionally biased region" description="Basic residues" evidence="1">
    <location>
        <begin position="57"/>
        <end position="69"/>
    </location>
</feature>
<accession>K0TFB7</accession>
<evidence type="ECO:0000256" key="1">
    <source>
        <dbReference type="SAM" id="MobiDB-lite"/>
    </source>
</evidence>
<dbReference type="AlphaFoldDB" id="K0TFB7"/>
<gene>
    <name evidence="2" type="ORF">THAOC_02557</name>
</gene>
<keyword evidence="3" id="KW-1185">Reference proteome</keyword>
<protein>
    <submittedName>
        <fullName evidence="2">Uncharacterized protein</fullName>
    </submittedName>
</protein>
<evidence type="ECO:0000313" key="2">
    <source>
        <dbReference type="EMBL" id="EJK75714.1"/>
    </source>
</evidence>
<feature type="region of interest" description="Disordered" evidence="1">
    <location>
        <begin position="43"/>
        <end position="75"/>
    </location>
</feature>
<reference evidence="2 3" key="1">
    <citation type="journal article" date="2012" name="Genome Biol.">
        <title>Genome and low-iron response of an oceanic diatom adapted to chronic iron limitation.</title>
        <authorList>
            <person name="Lommer M."/>
            <person name="Specht M."/>
            <person name="Roy A.S."/>
            <person name="Kraemer L."/>
            <person name="Andreson R."/>
            <person name="Gutowska M.A."/>
            <person name="Wolf J."/>
            <person name="Bergner S.V."/>
            <person name="Schilhabel M.B."/>
            <person name="Klostermeier U.C."/>
            <person name="Beiko R.G."/>
            <person name="Rosenstiel P."/>
            <person name="Hippler M."/>
            <person name="Laroche J."/>
        </authorList>
    </citation>
    <scope>NUCLEOTIDE SEQUENCE [LARGE SCALE GENOMIC DNA]</scope>
    <source>
        <strain evidence="2 3">CCMP1005</strain>
    </source>
</reference>
<feature type="region of interest" description="Disordered" evidence="1">
    <location>
        <begin position="295"/>
        <end position="330"/>
    </location>
</feature>
<evidence type="ECO:0000313" key="3">
    <source>
        <dbReference type="Proteomes" id="UP000266841"/>
    </source>
</evidence>
<organism evidence="2 3">
    <name type="scientific">Thalassiosira oceanica</name>
    <name type="common">Marine diatom</name>
    <dbReference type="NCBI Taxonomy" id="159749"/>
    <lineage>
        <taxon>Eukaryota</taxon>
        <taxon>Sar</taxon>
        <taxon>Stramenopiles</taxon>
        <taxon>Ochrophyta</taxon>
        <taxon>Bacillariophyta</taxon>
        <taxon>Coscinodiscophyceae</taxon>
        <taxon>Thalassiosirophycidae</taxon>
        <taxon>Thalassiosirales</taxon>
        <taxon>Thalassiosiraceae</taxon>
        <taxon>Thalassiosira</taxon>
    </lineage>
</organism>
<feature type="compositionally biased region" description="Low complexity" evidence="1">
    <location>
        <begin position="151"/>
        <end position="160"/>
    </location>
</feature>
<dbReference type="EMBL" id="AGNL01002766">
    <property type="protein sequence ID" value="EJK75714.1"/>
    <property type="molecule type" value="Genomic_DNA"/>
</dbReference>
<proteinExistence type="predicted"/>
<comment type="caution">
    <text evidence="2">The sequence shown here is derived from an EMBL/GenBank/DDBJ whole genome shotgun (WGS) entry which is preliminary data.</text>
</comment>